<dbReference type="Proteomes" id="UP000050525">
    <property type="component" value="Unassembled WGS sequence"/>
</dbReference>
<organism evidence="12 13">
    <name type="scientific">Alligator mississippiensis</name>
    <name type="common">American alligator</name>
    <dbReference type="NCBI Taxonomy" id="8496"/>
    <lineage>
        <taxon>Eukaryota</taxon>
        <taxon>Metazoa</taxon>
        <taxon>Chordata</taxon>
        <taxon>Craniata</taxon>
        <taxon>Vertebrata</taxon>
        <taxon>Euteleostomi</taxon>
        <taxon>Archelosauria</taxon>
        <taxon>Archosauria</taxon>
        <taxon>Crocodylia</taxon>
        <taxon>Alligatoridae</taxon>
        <taxon>Alligatorinae</taxon>
        <taxon>Alligator</taxon>
    </lineage>
</organism>
<dbReference type="SUPFAM" id="SSF81321">
    <property type="entry name" value="Family A G protein-coupled receptor-like"/>
    <property type="match status" value="1"/>
</dbReference>
<dbReference type="GO" id="GO:0005886">
    <property type="term" value="C:plasma membrane"/>
    <property type="evidence" value="ECO:0007669"/>
    <property type="project" value="UniProtKB-SubCell"/>
</dbReference>
<feature type="domain" description="G-protein coupled receptors family 1 profile" evidence="11">
    <location>
        <begin position="44"/>
        <end position="293"/>
    </location>
</feature>
<evidence type="ECO:0000256" key="3">
    <source>
        <dbReference type="ARBA" id="ARBA00022606"/>
    </source>
</evidence>
<feature type="transmembrane region" description="Helical" evidence="10">
    <location>
        <begin position="29"/>
        <end position="54"/>
    </location>
</feature>
<dbReference type="EMBL" id="AKHW03001868">
    <property type="protein sequence ID" value="KYO40736.1"/>
    <property type="molecule type" value="Genomic_DNA"/>
</dbReference>
<keyword evidence="3 10" id="KW-0716">Sensory transduction</keyword>
<keyword evidence="9" id="KW-0297">G-protein coupled receptor</keyword>
<keyword evidence="9" id="KW-0675">Receptor</keyword>
<keyword evidence="7 10" id="KW-0472">Membrane</keyword>
<evidence type="ECO:0000256" key="1">
    <source>
        <dbReference type="ARBA" id="ARBA00004651"/>
    </source>
</evidence>
<protein>
    <recommendedName>
        <fullName evidence="10">Olfactory receptor</fullName>
    </recommendedName>
</protein>
<comment type="subcellular location">
    <subcellularLocation>
        <location evidence="1 10">Cell membrane</location>
        <topology evidence="1 10">Multi-pass membrane protein</topology>
    </subcellularLocation>
</comment>
<evidence type="ECO:0000256" key="6">
    <source>
        <dbReference type="ARBA" id="ARBA00022989"/>
    </source>
</evidence>
<proteinExistence type="inferred from homology"/>
<evidence type="ECO:0000256" key="5">
    <source>
        <dbReference type="ARBA" id="ARBA00022725"/>
    </source>
</evidence>
<keyword evidence="6 10" id="KW-1133">Transmembrane helix</keyword>
<evidence type="ECO:0000256" key="7">
    <source>
        <dbReference type="ARBA" id="ARBA00023136"/>
    </source>
</evidence>
<dbReference type="OrthoDB" id="9902777at2759"/>
<dbReference type="FunFam" id="1.20.1070.10:FF:000008">
    <property type="entry name" value="Olfactory receptor"/>
    <property type="match status" value="1"/>
</dbReference>
<reference evidence="12 13" key="1">
    <citation type="journal article" date="2012" name="Genome Biol.">
        <title>Sequencing three crocodilian genomes to illuminate the evolution of archosaurs and amniotes.</title>
        <authorList>
            <person name="St John J.A."/>
            <person name="Braun E.L."/>
            <person name="Isberg S.R."/>
            <person name="Miles L.G."/>
            <person name="Chong A.Y."/>
            <person name="Gongora J."/>
            <person name="Dalzell P."/>
            <person name="Moran C."/>
            <person name="Bed'hom B."/>
            <person name="Abzhanov A."/>
            <person name="Burgess S.C."/>
            <person name="Cooksey A.M."/>
            <person name="Castoe T.A."/>
            <person name="Crawford N.G."/>
            <person name="Densmore L.D."/>
            <person name="Drew J.C."/>
            <person name="Edwards S.V."/>
            <person name="Faircloth B.C."/>
            <person name="Fujita M.K."/>
            <person name="Greenwold M.J."/>
            <person name="Hoffmann F.G."/>
            <person name="Howard J.M."/>
            <person name="Iguchi T."/>
            <person name="Janes D.E."/>
            <person name="Khan S.Y."/>
            <person name="Kohno S."/>
            <person name="de Koning A.J."/>
            <person name="Lance S.L."/>
            <person name="McCarthy F.M."/>
            <person name="McCormack J.E."/>
            <person name="Merchant M.E."/>
            <person name="Peterson D.G."/>
            <person name="Pollock D.D."/>
            <person name="Pourmand N."/>
            <person name="Raney B.J."/>
            <person name="Roessler K.A."/>
            <person name="Sanford J.R."/>
            <person name="Sawyer R.H."/>
            <person name="Schmidt C.J."/>
            <person name="Triplett E.W."/>
            <person name="Tuberville T.D."/>
            <person name="Venegas-Anaya M."/>
            <person name="Howard J.T."/>
            <person name="Jarvis E.D."/>
            <person name="Guillette L.J.Jr."/>
            <person name="Glenn T.C."/>
            <person name="Green R.E."/>
            <person name="Ray D.A."/>
        </authorList>
    </citation>
    <scope>NUCLEOTIDE SEQUENCE [LARGE SCALE GENOMIC DNA]</scope>
    <source>
        <strain evidence="12">KSC_2009_1</strain>
    </source>
</reference>
<gene>
    <name evidence="12" type="ORF">Y1Q_0012233</name>
</gene>
<dbReference type="Pfam" id="PF13853">
    <property type="entry name" value="7tm_4"/>
    <property type="match status" value="1"/>
</dbReference>
<comment type="caution">
    <text evidence="12">The sequence shown here is derived from an EMBL/GenBank/DDBJ whole genome shotgun (WGS) entry which is preliminary data.</text>
</comment>
<evidence type="ECO:0000313" key="13">
    <source>
        <dbReference type="Proteomes" id="UP000050525"/>
    </source>
</evidence>
<dbReference type="InterPro" id="IPR000725">
    <property type="entry name" value="Olfact_rcpt"/>
</dbReference>
<dbReference type="PROSITE" id="PS00237">
    <property type="entry name" value="G_PROTEIN_RECEP_F1_1"/>
    <property type="match status" value="1"/>
</dbReference>
<comment type="similarity">
    <text evidence="9">Belongs to the G-protein coupled receptor 1 family.</text>
</comment>
<dbReference type="PRINTS" id="PR00245">
    <property type="entry name" value="OLFACTORYR"/>
</dbReference>
<dbReference type="InterPro" id="IPR000276">
    <property type="entry name" value="GPCR_Rhodpsn"/>
</dbReference>
<evidence type="ECO:0000256" key="9">
    <source>
        <dbReference type="RuleBase" id="RU000688"/>
    </source>
</evidence>
<evidence type="ECO:0000259" key="11">
    <source>
        <dbReference type="PROSITE" id="PS50262"/>
    </source>
</evidence>
<dbReference type="PANTHER" id="PTHR26453">
    <property type="entry name" value="OLFACTORY RECEPTOR"/>
    <property type="match status" value="1"/>
</dbReference>
<keyword evidence="5 10" id="KW-0552">Olfaction</keyword>
<dbReference type="GO" id="GO:0004984">
    <property type="term" value="F:olfactory receptor activity"/>
    <property type="evidence" value="ECO:0007669"/>
    <property type="project" value="InterPro"/>
</dbReference>
<dbReference type="CDD" id="cd15237">
    <property type="entry name" value="7tmA_OR2-like"/>
    <property type="match status" value="1"/>
</dbReference>
<evidence type="ECO:0000256" key="8">
    <source>
        <dbReference type="ARBA" id="ARBA00023224"/>
    </source>
</evidence>
<feature type="transmembrane region" description="Helical" evidence="10">
    <location>
        <begin position="278"/>
        <end position="295"/>
    </location>
</feature>
<feature type="transmembrane region" description="Helical" evidence="10">
    <location>
        <begin position="143"/>
        <end position="169"/>
    </location>
</feature>
<dbReference type="KEGG" id="amj:102573630"/>
<dbReference type="PROSITE" id="PS50262">
    <property type="entry name" value="G_PROTEIN_RECEP_F1_2"/>
    <property type="match status" value="1"/>
</dbReference>
<feature type="transmembrane region" description="Helical" evidence="10">
    <location>
        <begin position="200"/>
        <end position="228"/>
    </location>
</feature>
<evidence type="ECO:0000313" key="12">
    <source>
        <dbReference type="EMBL" id="KYO40736.1"/>
    </source>
</evidence>
<keyword evidence="2 10" id="KW-1003">Cell membrane</keyword>
<feature type="transmembrane region" description="Helical" evidence="10">
    <location>
        <begin position="240"/>
        <end position="258"/>
    </location>
</feature>
<feature type="transmembrane region" description="Helical" evidence="10">
    <location>
        <begin position="101"/>
        <end position="123"/>
    </location>
</feature>
<dbReference type="PRINTS" id="PR00237">
    <property type="entry name" value="GPCRRHODOPSN"/>
</dbReference>
<feature type="transmembrane region" description="Helical" evidence="10">
    <location>
        <begin position="61"/>
        <end position="81"/>
    </location>
</feature>
<accession>A0A151NV50</accession>
<dbReference type="GO" id="GO:0004930">
    <property type="term" value="F:G protein-coupled receptor activity"/>
    <property type="evidence" value="ECO:0007669"/>
    <property type="project" value="UniProtKB-KW"/>
</dbReference>
<dbReference type="InterPro" id="IPR017452">
    <property type="entry name" value="GPCR_Rhodpsn_7TM"/>
</dbReference>
<keyword evidence="4 9" id="KW-0812">Transmembrane</keyword>
<sequence length="311" mass="34504">MGQMELENHTMVTEFILLGLTSQPDEQRILFATCLLMFLATILGNVLIIALIWADSRLHTPMYFVISNLSLLDICFTLATVPKMLANMLSERKSISFASCAAQLCFTLCCGITECFILALMAFDRYVAICRPLHYLLIMNRRICGIMIMSCWAGGFFGAAVLTGVTFSFPYCGPNHVEHFFCEQPAVLQLVCVDTSSVEVLIFALSVVVLMLPFFFILASYIAIAGAVLSMSSAAGRHRAFSTCSSHLTVVTMFYSTISFTYLRPQATQSREQEKKVAIFYSIVSPMLNPVIYSFRNKDVKGALAKVLGKN</sequence>
<evidence type="ECO:0000256" key="10">
    <source>
        <dbReference type="RuleBase" id="RU363047"/>
    </source>
</evidence>
<name>A0A151NV50_ALLMI</name>
<keyword evidence="8 9" id="KW-0807">Transducer</keyword>
<dbReference type="AlphaFoldDB" id="A0A151NV50"/>
<dbReference type="eggNOG" id="ENOG502RTXK">
    <property type="taxonomic scope" value="Eukaryota"/>
</dbReference>
<evidence type="ECO:0000256" key="2">
    <source>
        <dbReference type="ARBA" id="ARBA00022475"/>
    </source>
</evidence>
<evidence type="ECO:0000256" key="4">
    <source>
        <dbReference type="ARBA" id="ARBA00022692"/>
    </source>
</evidence>
<keyword evidence="13" id="KW-1185">Reference proteome</keyword>
<dbReference type="Gene3D" id="1.20.1070.10">
    <property type="entry name" value="Rhodopsin 7-helix transmembrane proteins"/>
    <property type="match status" value="1"/>
</dbReference>